<keyword evidence="3" id="KW-1185">Reference proteome</keyword>
<dbReference type="Gene3D" id="3.20.80.10">
    <property type="entry name" value="Regulatory factor, effector binding domain"/>
    <property type="match status" value="1"/>
</dbReference>
<dbReference type="Proteomes" id="UP000184052">
    <property type="component" value="Unassembled WGS sequence"/>
</dbReference>
<accession>A0A1M6L230</accession>
<dbReference type="STRING" id="1121476.SAMN02745751_03054"/>
<dbReference type="InterPro" id="IPR029442">
    <property type="entry name" value="GyrI-like"/>
</dbReference>
<reference evidence="2 3" key="1">
    <citation type="submission" date="2016-11" db="EMBL/GenBank/DDBJ databases">
        <authorList>
            <person name="Jaros S."/>
            <person name="Januszkiewicz K."/>
            <person name="Wedrychowicz H."/>
        </authorList>
    </citation>
    <scope>NUCLEOTIDE SEQUENCE [LARGE SCALE GENOMIC DNA]</scope>
    <source>
        <strain evidence="2 3">DSM 17477</strain>
    </source>
</reference>
<evidence type="ECO:0000313" key="3">
    <source>
        <dbReference type="Proteomes" id="UP000184052"/>
    </source>
</evidence>
<protein>
    <submittedName>
        <fullName evidence="2">Effector-binding domain-containing protein</fullName>
    </submittedName>
</protein>
<organism evidence="2 3">
    <name type="scientific">Dethiosulfatibacter aminovorans DSM 17477</name>
    <dbReference type="NCBI Taxonomy" id="1121476"/>
    <lineage>
        <taxon>Bacteria</taxon>
        <taxon>Bacillati</taxon>
        <taxon>Bacillota</taxon>
        <taxon>Tissierellia</taxon>
        <taxon>Dethiosulfatibacter</taxon>
    </lineage>
</organism>
<dbReference type="PANTHER" id="PTHR40055">
    <property type="entry name" value="TRANSCRIPTIONAL REGULATOR YGIV-RELATED"/>
    <property type="match status" value="1"/>
</dbReference>
<gene>
    <name evidence="2" type="ORF">SAMN02745751_03054</name>
</gene>
<dbReference type="RefSeq" id="WP_073050433.1">
    <property type="nucleotide sequence ID" value="NZ_FQZL01000029.1"/>
</dbReference>
<dbReference type="InterPro" id="IPR010499">
    <property type="entry name" value="AraC_E-bd"/>
</dbReference>
<proteinExistence type="predicted"/>
<dbReference type="InterPro" id="IPR011256">
    <property type="entry name" value="Reg_factor_effector_dom_sf"/>
</dbReference>
<dbReference type="OrthoDB" id="9773308at2"/>
<dbReference type="SUPFAM" id="SSF55136">
    <property type="entry name" value="Probable bacterial effector-binding domain"/>
    <property type="match status" value="1"/>
</dbReference>
<evidence type="ECO:0000259" key="1">
    <source>
        <dbReference type="SMART" id="SM00871"/>
    </source>
</evidence>
<sequence>MNYQCKIIDEKVTHHVLVIKRTTTIKEMPKVLSECYSRIKGYLNGINEIPVGAPFVAFHNNDVEKLEIEVGMTVRKKIKGHKDIMARDIPGGKKVSCVHVGTYEEIEPNHDTIRRWMEEHNYKPKGVSYEFYVDDPLETVEGEIQTKVVFPLEQEVQ</sequence>
<dbReference type="Pfam" id="PF06445">
    <property type="entry name" value="GyrI-like"/>
    <property type="match status" value="1"/>
</dbReference>
<dbReference type="SMART" id="SM00871">
    <property type="entry name" value="AraC_E_bind"/>
    <property type="match status" value="1"/>
</dbReference>
<dbReference type="InterPro" id="IPR050908">
    <property type="entry name" value="SmbC-like"/>
</dbReference>
<dbReference type="EMBL" id="FQZL01000029">
    <property type="protein sequence ID" value="SHJ65335.1"/>
    <property type="molecule type" value="Genomic_DNA"/>
</dbReference>
<evidence type="ECO:0000313" key="2">
    <source>
        <dbReference type="EMBL" id="SHJ65335.1"/>
    </source>
</evidence>
<dbReference type="AlphaFoldDB" id="A0A1M6L230"/>
<name>A0A1M6L230_9FIRM</name>
<dbReference type="PANTHER" id="PTHR40055:SF1">
    <property type="entry name" value="TRANSCRIPTIONAL REGULATOR YGIV-RELATED"/>
    <property type="match status" value="1"/>
</dbReference>
<feature type="domain" description="AraC effector-binding" evidence="1">
    <location>
        <begin position="3"/>
        <end position="153"/>
    </location>
</feature>